<protein>
    <submittedName>
        <fullName evidence="4">Magnesium chelatase subunit D</fullName>
        <ecNumber evidence="4">6.6.1.1</ecNumber>
    </submittedName>
</protein>
<dbReference type="CDD" id="cd01451">
    <property type="entry name" value="vWA_Magnesium_chelatase"/>
    <property type="match status" value="1"/>
</dbReference>
<dbReference type="Proteomes" id="UP001626537">
    <property type="component" value="Chromosome"/>
</dbReference>
<dbReference type="SUPFAM" id="SSF53300">
    <property type="entry name" value="vWA-like"/>
    <property type="match status" value="1"/>
</dbReference>
<dbReference type="NCBIfam" id="NF009943">
    <property type="entry name" value="PRK13406.1"/>
    <property type="match status" value="1"/>
</dbReference>
<gene>
    <name evidence="4" type="ORF">R0135_17150</name>
</gene>
<evidence type="ECO:0000256" key="2">
    <source>
        <dbReference type="SAM" id="MobiDB-lite"/>
    </source>
</evidence>
<dbReference type="PANTHER" id="PTHR43473">
    <property type="entry name" value="MAGNESIUM-CHELATASE SUBUNIT CHLD, CHLOROPLASTIC"/>
    <property type="match status" value="1"/>
</dbReference>
<feature type="region of interest" description="Disordered" evidence="2">
    <location>
        <begin position="266"/>
        <end position="322"/>
    </location>
</feature>
<dbReference type="EMBL" id="CP136864">
    <property type="protein sequence ID" value="WOJ93484.1"/>
    <property type="molecule type" value="Genomic_DNA"/>
</dbReference>
<dbReference type="InterPro" id="IPR027417">
    <property type="entry name" value="P-loop_NTPase"/>
</dbReference>
<keyword evidence="4" id="KW-0436">Ligase</keyword>
<evidence type="ECO:0000313" key="5">
    <source>
        <dbReference type="Proteomes" id="UP001626537"/>
    </source>
</evidence>
<dbReference type="RefSeq" id="WP_407348132.1">
    <property type="nucleotide sequence ID" value="NZ_CP136864.1"/>
</dbReference>
<feature type="region of interest" description="Disordered" evidence="2">
    <location>
        <begin position="349"/>
        <end position="381"/>
    </location>
</feature>
<feature type="domain" description="VWFA" evidence="3">
    <location>
        <begin position="428"/>
        <end position="569"/>
    </location>
</feature>
<dbReference type="Gene3D" id="1.10.8.80">
    <property type="entry name" value="Magnesium chelatase subunit I, C-Terminal domain"/>
    <property type="match status" value="1"/>
</dbReference>
<dbReference type="SMART" id="SM00327">
    <property type="entry name" value="VWA"/>
    <property type="match status" value="1"/>
</dbReference>
<proteinExistence type="inferred from homology"/>
<dbReference type="Gene3D" id="3.40.50.410">
    <property type="entry name" value="von Willebrand factor, type A domain"/>
    <property type="match status" value="1"/>
</dbReference>
<accession>A0ABZ0I4E9</accession>
<dbReference type="InterPro" id="IPR041628">
    <property type="entry name" value="ChlI/MoxR_AAA_lid"/>
</dbReference>
<dbReference type="InterPro" id="IPR036465">
    <property type="entry name" value="vWFA_dom_sf"/>
</dbReference>
<evidence type="ECO:0000256" key="1">
    <source>
        <dbReference type="ARBA" id="ARBA00005799"/>
    </source>
</evidence>
<dbReference type="Pfam" id="PF17863">
    <property type="entry name" value="AAA_lid_2"/>
    <property type="match status" value="1"/>
</dbReference>
<organism evidence="4 5">
    <name type="scientific">Congregibacter variabilis</name>
    <dbReference type="NCBI Taxonomy" id="3081200"/>
    <lineage>
        <taxon>Bacteria</taxon>
        <taxon>Pseudomonadati</taxon>
        <taxon>Pseudomonadota</taxon>
        <taxon>Gammaproteobacteria</taxon>
        <taxon>Cellvibrionales</taxon>
        <taxon>Halieaceae</taxon>
        <taxon>Congregibacter</taxon>
    </lineage>
</organism>
<sequence length="610" mass="64174">MTVPATDEQLARWGDAALAAACLAVGGHSVGGIRLRGRPGPVRDFWLEQCRALLSDDTPWRKIPLHCSESRLLGGLDLAATLRKGSPVAGRGLLVESSGGVVLLSMAERAPSTVVAPLAALLDEPVLRVEREGIAAQHSCRLSLIALDEGVDDEALSATLIERLALQIDLTPIPIAALDDFPWTSADIVRARAASEEVGLDDQALRSICQATLALGIDSPRAALLAARVARVLAALAGEQEVAEEQLEQVLRLVLLPLATQLPAAEEAGDAAADDLDDGPEDEQSASDVQPPEPPKDEPALNSQESSQDSEKASSPESEPLDEERILEAAQAVLPADLLAKLLGGAVRPRRNAASGKSGARQRAKMRGRPMGSLPGDPRSGARLDVMATLRTAAPWQRLRGAPTGGARLRVQADDFRIVRFRQRTQSVTVFVVDASGSSALYRLAEAKGAVELLLADCYVRRDEVALIAFRGSGAELLLPPTRSLVRAKRSLSALPGGGGTPLAAGIDATAELLELLERRGATPAYVMLTDGRGNVCRDGTTGREPALADAMSAAQNLRLSSSAAGMVIDTSPRPHRCAAELAKSLDALYLPLPNADAAQLQAVVRQVVS</sequence>
<dbReference type="EC" id="6.6.1.1" evidence="4"/>
<reference evidence="4 5" key="1">
    <citation type="submission" date="2023-10" db="EMBL/GenBank/DDBJ databases">
        <title>Two novel species belonging to the OM43/NOR5 clade.</title>
        <authorList>
            <person name="Park M."/>
        </authorList>
    </citation>
    <scope>NUCLEOTIDE SEQUENCE [LARGE SCALE GENOMIC DNA]</scope>
    <source>
        <strain evidence="4 5">IMCC43200</strain>
    </source>
</reference>
<dbReference type="Gene3D" id="3.40.50.300">
    <property type="entry name" value="P-loop containing nucleotide triphosphate hydrolases"/>
    <property type="match status" value="1"/>
</dbReference>
<dbReference type="GO" id="GO:0016851">
    <property type="term" value="F:magnesium chelatase activity"/>
    <property type="evidence" value="ECO:0007669"/>
    <property type="project" value="UniProtKB-EC"/>
</dbReference>
<evidence type="ECO:0000259" key="3">
    <source>
        <dbReference type="PROSITE" id="PS50234"/>
    </source>
</evidence>
<dbReference type="InterPro" id="IPR041702">
    <property type="entry name" value="BchD/ChlD_VWA"/>
</dbReference>
<dbReference type="PROSITE" id="PS50234">
    <property type="entry name" value="VWFA"/>
    <property type="match status" value="1"/>
</dbReference>
<name>A0ABZ0I4E9_9GAMM</name>
<dbReference type="Pfam" id="PF13519">
    <property type="entry name" value="VWA_2"/>
    <property type="match status" value="1"/>
</dbReference>
<evidence type="ECO:0000313" key="4">
    <source>
        <dbReference type="EMBL" id="WOJ93484.1"/>
    </source>
</evidence>
<dbReference type="SUPFAM" id="SSF52540">
    <property type="entry name" value="P-loop containing nucleoside triphosphate hydrolases"/>
    <property type="match status" value="1"/>
</dbReference>
<feature type="compositionally biased region" description="Acidic residues" evidence="2">
    <location>
        <begin position="267"/>
        <end position="285"/>
    </location>
</feature>
<dbReference type="PANTHER" id="PTHR43473:SF2">
    <property type="entry name" value="MAGNESIUM-CHELATASE SUBUNIT CHLD, CHLOROPLASTIC"/>
    <property type="match status" value="1"/>
</dbReference>
<keyword evidence="5" id="KW-1185">Reference proteome</keyword>
<dbReference type="InterPro" id="IPR002035">
    <property type="entry name" value="VWF_A"/>
</dbReference>
<comment type="similarity">
    <text evidence="1">Belongs to the Mg-chelatase subunits D/I family.</text>
</comment>